<dbReference type="RefSeq" id="WP_051883226.1">
    <property type="nucleotide sequence ID" value="NZ_APNK01000007.1"/>
</dbReference>
<comment type="caution">
    <text evidence="5">The sequence shown here is derived from an EMBL/GenBank/DDBJ whole genome shotgun (WGS) entry which is preliminary data.</text>
</comment>
<dbReference type="InterPro" id="IPR036390">
    <property type="entry name" value="WH_DNA-bd_sf"/>
</dbReference>
<reference evidence="5 6" key="1">
    <citation type="submission" date="2013-03" db="EMBL/GenBank/DDBJ databases">
        <title>Salinisphaera hydrothermalis C41B8 Genome Sequencing.</title>
        <authorList>
            <person name="Li C."/>
            <person name="Lai Q."/>
            <person name="Shao Z."/>
        </authorList>
    </citation>
    <scope>NUCLEOTIDE SEQUENCE [LARGE SCALE GENOMIC DNA]</scope>
    <source>
        <strain evidence="5 6">C41B8</strain>
    </source>
</reference>
<dbReference type="InterPro" id="IPR052362">
    <property type="entry name" value="HTH-GbsR_regulator"/>
</dbReference>
<dbReference type="Proteomes" id="UP000028302">
    <property type="component" value="Unassembled WGS sequence"/>
</dbReference>
<evidence type="ECO:0000313" key="5">
    <source>
        <dbReference type="EMBL" id="KEZ78073.1"/>
    </source>
</evidence>
<keyword evidence="3" id="KW-0804">Transcription</keyword>
<dbReference type="PATRIC" id="fig|1304275.5.peg.1481"/>
<evidence type="ECO:0000313" key="6">
    <source>
        <dbReference type="Proteomes" id="UP000028302"/>
    </source>
</evidence>
<dbReference type="EMBL" id="APNK01000007">
    <property type="protein sequence ID" value="KEZ78073.1"/>
    <property type="molecule type" value="Genomic_DNA"/>
</dbReference>
<protein>
    <submittedName>
        <fullName evidence="5">Regulatory protein MarR</fullName>
    </submittedName>
</protein>
<evidence type="ECO:0000256" key="3">
    <source>
        <dbReference type="ARBA" id="ARBA00023163"/>
    </source>
</evidence>
<dbReference type="Pfam" id="PF12802">
    <property type="entry name" value="MarR_2"/>
    <property type="match status" value="1"/>
</dbReference>
<keyword evidence="2" id="KW-0238">DNA-binding</keyword>
<sequence>MSNDERAISAFIERMGLSAQGDGLPRIAGRILGYFIVHGGPTSLSALARELQVSRASISTNARMLRDLGVLEATAVPGDRQDYYQLAPRHYLRVLEGYIERMGVLSESLSTAQHEIDDANQGAQARLADMHRFVDAARAQTRSLIDDLRADSANDD</sequence>
<dbReference type="Gene3D" id="1.10.10.10">
    <property type="entry name" value="Winged helix-like DNA-binding domain superfamily/Winged helix DNA-binding domain"/>
    <property type="match status" value="1"/>
</dbReference>
<dbReference type="InterPro" id="IPR036388">
    <property type="entry name" value="WH-like_DNA-bd_sf"/>
</dbReference>
<evidence type="ECO:0000256" key="2">
    <source>
        <dbReference type="ARBA" id="ARBA00023125"/>
    </source>
</evidence>
<dbReference type="GO" id="GO:0003677">
    <property type="term" value="F:DNA binding"/>
    <property type="evidence" value="ECO:0007669"/>
    <property type="project" value="UniProtKB-KW"/>
</dbReference>
<dbReference type="OrthoDB" id="2733322at2"/>
<dbReference type="SUPFAM" id="SSF46785">
    <property type="entry name" value="Winged helix' DNA-binding domain"/>
    <property type="match status" value="1"/>
</dbReference>
<dbReference type="STRING" id="1304275.C41B8_07252"/>
<name>A0A084IMY9_SALHC</name>
<dbReference type="GO" id="GO:0003700">
    <property type="term" value="F:DNA-binding transcription factor activity"/>
    <property type="evidence" value="ECO:0007669"/>
    <property type="project" value="InterPro"/>
</dbReference>
<gene>
    <name evidence="5" type="ORF">C41B8_07252</name>
</gene>
<evidence type="ECO:0000259" key="4">
    <source>
        <dbReference type="Pfam" id="PF12802"/>
    </source>
</evidence>
<evidence type="ECO:0000256" key="1">
    <source>
        <dbReference type="ARBA" id="ARBA00023015"/>
    </source>
</evidence>
<dbReference type="PANTHER" id="PTHR38465">
    <property type="entry name" value="HTH-TYPE TRANSCRIPTIONAL REGULATOR MJ1563-RELATED"/>
    <property type="match status" value="1"/>
</dbReference>
<organism evidence="5 6">
    <name type="scientific">Salinisphaera hydrothermalis (strain C41B8)</name>
    <dbReference type="NCBI Taxonomy" id="1304275"/>
    <lineage>
        <taxon>Bacteria</taxon>
        <taxon>Pseudomonadati</taxon>
        <taxon>Pseudomonadota</taxon>
        <taxon>Gammaproteobacteria</taxon>
        <taxon>Salinisphaerales</taxon>
        <taxon>Salinisphaeraceae</taxon>
        <taxon>Salinisphaera</taxon>
    </lineage>
</organism>
<proteinExistence type="predicted"/>
<feature type="domain" description="HTH marR-type" evidence="4">
    <location>
        <begin position="23"/>
        <end position="81"/>
    </location>
</feature>
<dbReference type="PANTHER" id="PTHR38465:SF2">
    <property type="entry name" value="HTH-TYPE TRANSCRIPTIONAL REGULATOR MMPR5"/>
    <property type="match status" value="1"/>
</dbReference>
<dbReference type="InterPro" id="IPR000835">
    <property type="entry name" value="HTH_MarR-typ"/>
</dbReference>
<keyword evidence="1" id="KW-0805">Transcription regulation</keyword>
<keyword evidence="6" id="KW-1185">Reference proteome</keyword>
<dbReference type="AlphaFoldDB" id="A0A084IMY9"/>
<dbReference type="eggNOG" id="COG1510">
    <property type="taxonomic scope" value="Bacteria"/>
</dbReference>
<accession>A0A084IMY9</accession>